<evidence type="ECO:0000313" key="3">
    <source>
        <dbReference type="Proteomes" id="UP000609879"/>
    </source>
</evidence>
<protein>
    <recommendedName>
        <fullName evidence="4">Tachylectin 2 domain-containing protein</fullName>
    </recommendedName>
</protein>
<dbReference type="SUPFAM" id="SSF50934">
    <property type="entry name" value="Tachylectin-2"/>
    <property type="match status" value="1"/>
</dbReference>
<name>A0ABQ3YII9_9ACTN</name>
<reference evidence="2 3" key="1">
    <citation type="submission" date="2021-01" db="EMBL/GenBank/DDBJ databases">
        <title>Whole genome shotgun sequence of Actinoplanes deccanensis NBRC 13994.</title>
        <authorList>
            <person name="Komaki H."/>
            <person name="Tamura T."/>
        </authorList>
    </citation>
    <scope>NUCLEOTIDE SEQUENCE [LARGE SCALE GENOMIC DNA]</scope>
    <source>
        <strain evidence="2 3">NBRC 13994</strain>
    </source>
</reference>
<keyword evidence="3" id="KW-1185">Reference proteome</keyword>
<dbReference type="Gene3D" id="2.115.10.10">
    <property type="entry name" value="Tachylectin 2"/>
    <property type="match status" value="1"/>
</dbReference>
<sequence length="110" mass="12394">MIGVGWQDFVYVTAFDGVLWAAEAGGALRWYRYQAGHKGSSADWDSNSGTIVGSGWNGGTYGYQPVLSAGEGRMYMVDKNGYLRRNRHMDSRSAGSRRRRRDHRERVEVT</sequence>
<dbReference type="Proteomes" id="UP000609879">
    <property type="component" value="Unassembled WGS sequence"/>
</dbReference>
<organism evidence="2 3">
    <name type="scientific">Paractinoplanes deccanensis</name>
    <dbReference type="NCBI Taxonomy" id="113561"/>
    <lineage>
        <taxon>Bacteria</taxon>
        <taxon>Bacillati</taxon>
        <taxon>Actinomycetota</taxon>
        <taxon>Actinomycetes</taxon>
        <taxon>Micromonosporales</taxon>
        <taxon>Micromonosporaceae</taxon>
        <taxon>Paractinoplanes</taxon>
    </lineage>
</organism>
<accession>A0ABQ3YII9</accession>
<dbReference type="InterPro" id="IPR036813">
    <property type="entry name" value="Tachylectin2_sf"/>
</dbReference>
<proteinExistence type="predicted"/>
<gene>
    <name evidence="2" type="ORF">Ade02nite_84650</name>
</gene>
<evidence type="ECO:0008006" key="4">
    <source>
        <dbReference type="Google" id="ProtNLM"/>
    </source>
</evidence>
<evidence type="ECO:0000256" key="1">
    <source>
        <dbReference type="SAM" id="MobiDB-lite"/>
    </source>
</evidence>
<feature type="region of interest" description="Disordered" evidence="1">
    <location>
        <begin position="86"/>
        <end position="110"/>
    </location>
</feature>
<comment type="caution">
    <text evidence="2">The sequence shown here is derived from an EMBL/GenBank/DDBJ whole genome shotgun (WGS) entry which is preliminary data.</text>
</comment>
<evidence type="ECO:0000313" key="2">
    <source>
        <dbReference type="EMBL" id="GID79824.1"/>
    </source>
</evidence>
<dbReference type="EMBL" id="BOMI01000178">
    <property type="protein sequence ID" value="GID79824.1"/>
    <property type="molecule type" value="Genomic_DNA"/>
</dbReference>